<protein>
    <submittedName>
        <fullName evidence="1">Uncharacterized protein</fullName>
    </submittedName>
</protein>
<name>A0ABY7FGP9_MYAAR</name>
<organism evidence="1 2">
    <name type="scientific">Mya arenaria</name>
    <name type="common">Soft-shell clam</name>
    <dbReference type="NCBI Taxonomy" id="6604"/>
    <lineage>
        <taxon>Eukaryota</taxon>
        <taxon>Metazoa</taxon>
        <taxon>Spiralia</taxon>
        <taxon>Lophotrochozoa</taxon>
        <taxon>Mollusca</taxon>
        <taxon>Bivalvia</taxon>
        <taxon>Autobranchia</taxon>
        <taxon>Heteroconchia</taxon>
        <taxon>Euheterodonta</taxon>
        <taxon>Imparidentia</taxon>
        <taxon>Neoheterodontei</taxon>
        <taxon>Myida</taxon>
        <taxon>Myoidea</taxon>
        <taxon>Myidae</taxon>
        <taxon>Mya</taxon>
    </lineage>
</organism>
<reference evidence="1" key="1">
    <citation type="submission" date="2022-11" db="EMBL/GenBank/DDBJ databases">
        <title>Centuries of genome instability and evolution in soft-shell clam transmissible cancer (bioRxiv).</title>
        <authorList>
            <person name="Hart S.F.M."/>
            <person name="Yonemitsu M.A."/>
            <person name="Giersch R.M."/>
            <person name="Beal B.F."/>
            <person name="Arriagada G."/>
            <person name="Davis B.W."/>
            <person name="Ostrander E.A."/>
            <person name="Goff S.P."/>
            <person name="Metzger M.J."/>
        </authorList>
    </citation>
    <scope>NUCLEOTIDE SEQUENCE</scope>
    <source>
        <strain evidence="1">MELC-2E11</strain>
        <tissue evidence="1">Siphon/mantle</tissue>
    </source>
</reference>
<dbReference type="Proteomes" id="UP001164746">
    <property type="component" value="Chromosome 12"/>
</dbReference>
<accession>A0ABY7FGP9</accession>
<dbReference type="EMBL" id="CP111023">
    <property type="protein sequence ID" value="WAR21340.1"/>
    <property type="molecule type" value="Genomic_DNA"/>
</dbReference>
<proteinExistence type="predicted"/>
<gene>
    <name evidence="1" type="ORF">MAR_015314</name>
</gene>
<evidence type="ECO:0000313" key="2">
    <source>
        <dbReference type="Proteomes" id="UP001164746"/>
    </source>
</evidence>
<sequence length="16" mass="1694">MAQSMNQALSVVSKTV</sequence>
<keyword evidence="2" id="KW-1185">Reference proteome</keyword>
<evidence type="ECO:0000313" key="1">
    <source>
        <dbReference type="EMBL" id="WAR21340.1"/>
    </source>
</evidence>